<dbReference type="Proteomes" id="UP000515163">
    <property type="component" value="Unplaced"/>
</dbReference>
<name>A0A6P8HFU5_ACTTE</name>
<keyword evidence="3" id="KW-0472">Membrane</keyword>
<evidence type="ECO:0000256" key="3">
    <source>
        <dbReference type="SAM" id="Phobius"/>
    </source>
</evidence>
<dbReference type="PANTHER" id="PTHR11360:SF251">
    <property type="entry name" value="MAJOR FACILITATOR SUPERFAMILY (MFS) PROFILE DOMAIN-CONTAINING PROTEIN"/>
    <property type="match status" value="1"/>
</dbReference>
<organism evidence="5 6">
    <name type="scientific">Actinia tenebrosa</name>
    <name type="common">Australian red waratah sea anemone</name>
    <dbReference type="NCBI Taxonomy" id="6105"/>
    <lineage>
        <taxon>Eukaryota</taxon>
        <taxon>Metazoa</taxon>
        <taxon>Cnidaria</taxon>
        <taxon>Anthozoa</taxon>
        <taxon>Hexacorallia</taxon>
        <taxon>Actiniaria</taxon>
        <taxon>Actiniidae</taxon>
        <taxon>Actinia</taxon>
    </lineage>
</organism>
<feature type="transmembrane region" description="Helical" evidence="3">
    <location>
        <begin position="244"/>
        <end position="262"/>
    </location>
</feature>
<protein>
    <submittedName>
        <fullName evidence="6">Monocarboxylate transporter 12-like</fullName>
    </submittedName>
</protein>
<evidence type="ECO:0000259" key="4">
    <source>
        <dbReference type="PROSITE" id="PS50850"/>
    </source>
</evidence>
<dbReference type="PROSITE" id="PS50850">
    <property type="entry name" value="MFS"/>
    <property type="match status" value="1"/>
</dbReference>
<dbReference type="InterPro" id="IPR050327">
    <property type="entry name" value="Proton-linked_MCT"/>
</dbReference>
<feature type="region of interest" description="Disordered" evidence="2">
    <location>
        <begin position="165"/>
        <end position="190"/>
    </location>
</feature>
<dbReference type="GO" id="GO:0022857">
    <property type="term" value="F:transmembrane transporter activity"/>
    <property type="evidence" value="ECO:0007669"/>
    <property type="project" value="InterPro"/>
</dbReference>
<proteinExistence type="predicted"/>
<feature type="domain" description="Major facilitator superfamily (MFS) profile" evidence="4">
    <location>
        <begin position="208"/>
        <end position="467"/>
    </location>
</feature>
<keyword evidence="5" id="KW-1185">Reference proteome</keyword>
<keyword evidence="3" id="KW-1133">Transmembrane helix</keyword>
<evidence type="ECO:0000256" key="1">
    <source>
        <dbReference type="ARBA" id="ARBA00004141"/>
    </source>
</evidence>
<accession>A0A6P8HFU5</accession>
<dbReference type="Pfam" id="PF07690">
    <property type="entry name" value="MFS_1"/>
    <property type="match status" value="1"/>
</dbReference>
<dbReference type="Gene3D" id="1.20.1250.20">
    <property type="entry name" value="MFS general substrate transporter like domains"/>
    <property type="match status" value="1"/>
</dbReference>
<dbReference type="AlphaFoldDB" id="A0A6P8HFU5"/>
<evidence type="ECO:0000313" key="5">
    <source>
        <dbReference type="Proteomes" id="UP000515163"/>
    </source>
</evidence>
<dbReference type="InterPro" id="IPR020846">
    <property type="entry name" value="MFS_dom"/>
</dbReference>
<comment type="subcellular location">
    <subcellularLocation>
        <location evidence="1">Membrane</location>
        <topology evidence="1">Multi-pass membrane protein</topology>
    </subcellularLocation>
</comment>
<dbReference type="OrthoDB" id="6499973at2759"/>
<feature type="transmembrane region" description="Helical" evidence="3">
    <location>
        <begin position="208"/>
        <end position="232"/>
    </location>
</feature>
<feature type="transmembrane region" description="Helical" evidence="3">
    <location>
        <begin position="330"/>
        <end position="347"/>
    </location>
</feature>
<feature type="transmembrane region" description="Helical" evidence="3">
    <location>
        <begin position="20"/>
        <end position="41"/>
    </location>
</feature>
<dbReference type="InParanoid" id="A0A6P8HFU5"/>
<feature type="transmembrane region" description="Helical" evidence="3">
    <location>
        <begin position="367"/>
        <end position="387"/>
    </location>
</feature>
<reference evidence="6" key="1">
    <citation type="submission" date="2025-08" db="UniProtKB">
        <authorList>
            <consortium name="RefSeq"/>
        </authorList>
    </citation>
    <scope>IDENTIFICATION</scope>
    <source>
        <tissue evidence="6">Tentacle</tissue>
    </source>
</reference>
<evidence type="ECO:0000256" key="2">
    <source>
        <dbReference type="SAM" id="MobiDB-lite"/>
    </source>
</evidence>
<dbReference type="InterPro" id="IPR036259">
    <property type="entry name" value="MFS_trans_sf"/>
</dbReference>
<feature type="transmembrane region" description="Helical" evidence="3">
    <location>
        <begin position="106"/>
        <end position="126"/>
    </location>
</feature>
<evidence type="ECO:0000313" key="6">
    <source>
        <dbReference type="RefSeq" id="XP_031551455.1"/>
    </source>
</evidence>
<gene>
    <name evidence="6" type="primary">LOC116288768</name>
</gene>
<feature type="transmembrane region" description="Helical" evidence="3">
    <location>
        <begin position="48"/>
        <end position="68"/>
    </location>
</feature>
<dbReference type="GeneID" id="116288768"/>
<sequence>MLLLCLCLMDHFKESREKTAWGGSIAGGLVFFCVPLSTMVMTRLKIRFSAILGILMCITSLVATSFTTNIIQLFFSYSILYGLGMSLVFTSCIFASTKYFDKRQAIAIGIVTGGTNIGVLSLGPIVQLLIDLYGFRTMYRIMAGSFVLPLLAVCSFDPNVEDPVDKEKQFRENEDPVDEEREHRGNEDQPGDHEWNWSMVLEIFKRPMYVVALIVFTLQAMTAFISFVHLVNYCREVGISVQKASNLFIAIGVSSMIAGIIAGRVMDYKRVNPFHVNQAGALSMGIATTLLQLSSNYIFFIFFSIFLGFGTGVFSTTIVVLLLRTVEPRLRIYSFPIGQMISAIGNFTGPPLIGFIADTVGSYKPAFYTAGAILLLSFFLPFLQYYFKPWRTLEMEEQPTQIETNESPDHRDILDDRQTVDEEERVAGLEMKDKGYTQDGTNIPSNVNLAVEEDCVTIHENISATSE</sequence>
<feature type="transmembrane region" description="Helical" evidence="3">
    <location>
        <begin position="74"/>
        <end position="94"/>
    </location>
</feature>
<dbReference type="PANTHER" id="PTHR11360">
    <property type="entry name" value="MONOCARBOXYLATE TRANSPORTER"/>
    <property type="match status" value="1"/>
</dbReference>
<keyword evidence="3" id="KW-0812">Transmembrane</keyword>
<dbReference type="SUPFAM" id="SSF103473">
    <property type="entry name" value="MFS general substrate transporter"/>
    <property type="match status" value="1"/>
</dbReference>
<dbReference type="KEGG" id="aten:116288768"/>
<dbReference type="GO" id="GO:0016020">
    <property type="term" value="C:membrane"/>
    <property type="evidence" value="ECO:0007669"/>
    <property type="project" value="UniProtKB-SubCell"/>
</dbReference>
<feature type="transmembrane region" description="Helical" evidence="3">
    <location>
        <begin position="297"/>
        <end position="323"/>
    </location>
</feature>
<dbReference type="RefSeq" id="XP_031551455.1">
    <property type="nucleotide sequence ID" value="XM_031695595.1"/>
</dbReference>
<dbReference type="InterPro" id="IPR011701">
    <property type="entry name" value="MFS"/>
</dbReference>